<dbReference type="AlphaFoldDB" id="A0A562ZLI0"/>
<keyword evidence="3" id="KW-1003">Cell membrane</keyword>
<proteinExistence type="inferred from homology"/>
<evidence type="ECO:0000256" key="2">
    <source>
        <dbReference type="ARBA" id="ARBA00021549"/>
    </source>
</evidence>
<dbReference type="InterPro" id="IPR045584">
    <property type="entry name" value="Pilin-like"/>
</dbReference>
<evidence type="ECO:0000256" key="7">
    <source>
        <dbReference type="ARBA" id="ARBA00022989"/>
    </source>
</evidence>
<evidence type="ECO:0000256" key="6">
    <source>
        <dbReference type="ARBA" id="ARBA00022692"/>
    </source>
</evidence>
<keyword evidence="13" id="KW-1185">Reference proteome</keyword>
<keyword evidence="5" id="KW-0997">Cell inner membrane</keyword>
<dbReference type="NCBIfam" id="TIGR02532">
    <property type="entry name" value="IV_pilin_GFxxxE"/>
    <property type="match status" value="1"/>
</dbReference>
<dbReference type="PROSITE" id="PS00409">
    <property type="entry name" value="PROKAR_NTER_METHYL"/>
    <property type="match status" value="1"/>
</dbReference>
<dbReference type="InterPro" id="IPR012902">
    <property type="entry name" value="N_methyl_site"/>
</dbReference>
<comment type="caution">
    <text evidence="12">The sequence shown here is derived from an EMBL/GenBank/DDBJ whole genome shotgun (WGS) entry which is preliminary data.</text>
</comment>
<protein>
    <recommendedName>
        <fullName evidence="2">Type II secretion system protein H</fullName>
    </recommendedName>
    <alternativeName>
        <fullName evidence="10">General secretion pathway protein H</fullName>
    </alternativeName>
</protein>
<evidence type="ECO:0000259" key="11">
    <source>
        <dbReference type="Pfam" id="PF12019"/>
    </source>
</evidence>
<evidence type="ECO:0000256" key="10">
    <source>
        <dbReference type="ARBA" id="ARBA00030775"/>
    </source>
</evidence>
<accession>A0A562ZLI0</accession>
<gene>
    <name evidence="12" type="ORF">FN976_20315</name>
</gene>
<organism evidence="12 13">
    <name type="scientific">Caenimonas sedimenti</name>
    <dbReference type="NCBI Taxonomy" id="2596921"/>
    <lineage>
        <taxon>Bacteria</taxon>
        <taxon>Pseudomonadati</taxon>
        <taxon>Pseudomonadota</taxon>
        <taxon>Betaproteobacteria</taxon>
        <taxon>Burkholderiales</taxon>
        <taxon>Comamonadaceae</taxon>
        <taxon>Caenimonas</taxon>
    </lineage>
</organism>
<dbReference type="GO" id="GO:0015628">
    <property type="term" value="P:protein secretion by the type II secretion system"/>
    <property type="evidence" value="ECO:0007669"/>
    <property type="project" value="InterPro"/>
</dbReference>
<dbReference type="SUPFAM" id="SSF54523">
    <property type="entry name" value="Pili subunits"/>
    <property type="match status" value="1"/>
</dbReference>
<reference evidence="12 13" key="1">
    <citation type="submission" date="2019-07" db="EMBL/GenBank/DDBJ databases">
        <title>Caenimonas sedimenti sp. nov., isolated from activated sludge.</title>
        <authorList>
            <person name="Xu J."/>
        </authorList>
    </citation>
    <scope>NUCLEOTIDE SEQUENCE [LARGE SCALE GENOMIC DNA]</scope>
    <source>
        <strain evidence="12 13">HX-9-20</strain>
    </source>
</reference>
<dbReference type="InterPro" id="IPR022346">
    <property type="entry name" value="T2SS_GspH"/>
</dbReference>
<evidence type="ECO:0000256" key="3">
    <source>
        <dbReference type="ARBA" id="ARBA00022475"/>
    </source>
</evidence>
<keyword evidence="4" id="KW-0488">Methylation</keyword>
<comment type="similarity">
    <text evidence="9">Belongs to the GSP H family.</text>
</comment>
<dbReference type="RefSeq" id="WP_145894979.1">
    <property type="nucleotide sequence ID" value="NZ_VOBQ01000016.1"/>
</dbReference>
<dbReference type="OrthoDB" id="8592199at2"/>
<evidence type="ECO:0000256" key="4">
    <source>
        <dbReference type="ARBA" id="ARBA00022481"/>
    </source>
</evidence>
<evidence type="ECO:0000256" key="5">
    <source>
        <dbReference type="ARBA" id="ARBA00022519"/>
    </source>
</evidence>
<dbReference type="GO" id="GO:0015627">
    <property type="term" value="C:type II protein secretion system complex"/>
    <property type="evidence" value="ECO:0007669"/>
    <property type="project" value="InterPro"/>
</dbReference>
<feature type="domain" description="General secretion pathway GspH" evidence="11">
    <location>
        <begin position="52"/>
        <end position="176"/>
    </location>
</feature>
<evidence type="ECO:0000256" key="8">
    <source>
        <dbReference type="ARBA" id="ARBA00023136"/>
    </source>
</evidence>
<dbReference type="GO" id="GO:0005886">
    <property type="term" value="C:plasma membrane"/>
    <property type="evidence" value="ECO:0007669"/>
    <property type="project" value="UniProtKB-SubCell"/>
</dbReference>
<evidence type="ECO:0000256" key="9">
    <source>
        <dbReference type="ARBA" id="ARBA00025772"/>
    </source>
</evidence>
<evidence type="ECO:0000256" key="1">
    <source>
        <dbReference type="ARBA" id="ARBA00004377"/>
    </source>
</evidence>
<keyword evidence="7" id="KW-1133">Transmembrane helix</keyword>
<sequence>MNTPNPTPLRPRDRGLSLVELLVTLAIAALMMGMAAPSMAAIMNSSKLASTSNTFLAGLRLARSEAIRRGGRVAMCKSSDGVHCADAGGWEQGWIIFHDPNGNSVVDPEERLIQRIEAPDPGVVLTGTPSVARAITFMGNGRNRTMAGGMQAGTLTLCNKRDAGGPGRRIVISSGGRARVQPLANCIS</sequence>
<keyword evidence="6" id="KW-0812">Transmembrane</keyword>
<evidence type="ECO:0000313" key="12">
    <source>
        <dbReference type="EMBL" id="TWO69168.1"/>
    </source>
</evidence>
<dbReference type="Gene3D" id="3.55.40.10">
    <property type="entry name" value="minor pseudopilin epsh domain"/>
    <property type="match status" value="1"/>
</dbReference>
<keyword evidence="8" id="KW-0472">Membrane</keyword>
<evidence type="ECO:0000313" key="13">
    <source>
        <dbReference type="Proteomes" id="UP000318199"/>
    </source>
</evidence>
<dbReference type="Pfam" id="PF07963">
    <property type="entry name" value="N_methyl"/>
    <property type="match status" value="1"/>
</dbReference>
<dbReference type="Proteomes" id="UP000318199">
    <property type="component" value="Unassembled WGS sequence"/>
</dbReference>
<dbReference type="Pfam" id="PF12019">
    <property type="entry name" value="GspH"/>
    <property type="match status" value="1"/>
</dbReference>
<comment type="subcellular location">
    <subcellularLocation>
        <location evidence="1">Cell inner membrane</location>
        <topology evidence="1">Single-pass membrane protein</topology>
    </subcellularLocation>
</comment>
<name>A0A562ZLI0_9BURK</name>
<dbReference type="EMBL" id="VOBQ01000016">
    <property type="protein sequence ID" value="TWO69168.1"/>
    <property type="molecule type" value="Genomic_DNA"/>
</dbReference>